<sequence length="71" mass="7289">MSGGNDNISIQPHPAKTNNPASDPNVGGDRSIGSGVPGGPGIQIPDKETAERLEKPASKEELAARTAELNK</sequence>
<proteinExistence type="predicted"/>
<dbReference type="AlphaFoldDB" id="A0AAF0ISU2"/>
<dbReference type="EMBL" id="CP119939">
    <property type="protein sequence ID" value="WFD04055.1"/>
    <property type="molecule type" value="Genomic_DNA"/>
</dbReference>
<protein>
    <submittedName>
        <fullName evidence="2">Uncharacterized protein</fullName>
    </submittedName>
</protein>
<dbReference type="Proteomes" id="UP001214603">
    <property type="component" value="Chromosome 6"/>
</dbReference>
<gene>
    <name evidence="2" type="ORF">MOBT1_002754</name>
</gene>
<feature type="compositionally biased region" description="Polar residues" evidence="1">
    <location>
        <begin position="1"/>
        <end position="22"/>
    </location>
</feature>
<organism evidence="2 3">
    <name type="scientific">Malassezia obtusa</name>
    <dbReference type="NCBI Taxonomy" id="76774"/>
    <lineage>
        <taxon>Eukaryota</taxon>
        <taxon>Fungi</taxon>
        <taxon>Dikarya</taxon>
        <taxon>Basidiomycota</taxon>
        <taxon>Ustilaginomycotina</taxon>
        <taxon>Malasseziomycetes</taxon>
        <taxon>Malasseziales</taxon>
        <taxon>Malasseziaceae</taxon>
        <taxon>Malassezia</taxon>
    </lineage>
</organism>
<feature type="compositionally biased region" description="Basic and acidic residues" evidence="1">
    <location>
        <begin position="45"/>
        <end position="71"/>
    </location>
</feature>
<evidence type="ECO:0000256" key="1">
    <source>
        <dbReference type="SAM" id="MobiDB-lite"/>
    </source>
</evidence>
<name>A0AAF0ISU2_9BASI</name>
<evidence type="ECO:0000313" key="3">
    <source>
        <dbReference type="Proteomes" id="UP001214603"/>
    </source>
</evidence>
<keyword evidence="3" id="KW-1185">Reference proteome</keyword>
<feature type="region of interest" description="Disordered" evidence="1">
    <location>
        <begin position="1"/>
        <end position="71"/>
    </location>
</feature>
<reference evidence="2" key="1">
    <citation type="submission" date="2023-03" db="EMBL/GenBank/DDBJ databases">
        <title>Mating type loci evolution in Malassezia.</title>
        <authorList>
            <person name="Coelho M.A."/>
        </authorList>
    </citation>
    <scope>NUCLEOTIDE SEQUENCE</scope>
    <source>
        <strain evidence="2">CBS 7876</strain>
    </source>
</reference>
<accession>A0AAF0ISU2</accession>
<evidence type="ECO:0000313" key="2">
    <source>
        <dbReference type="EMBL" id="WFD04055.1"/>
    </source>
</evidence>